<evidence type="ECO:0000256" key="24">
    <source>
        <dbReference type="ARBA" id="ARBA00051243"/>
    </source>
</evidence>
<keyword evidence="5" id="KW-0597">Phosphoprotein</keyword>
<evidence type="ECO:0000259" key="33">
    <source>
        <dbReference type="PROSITE" id="PS50011"/>
    </source>
</evidence>
<evidence type="ECO:0000313" key="36">
    <source>
        <dbReference type="MGI" id="MGI:95523"/>
    </source>
</evidence>
<feature type="binding site" evidence="27">
    <location>
        <position position="556"/>
    </location>
    <ligand>
        <name>ATP</name>
        <dbReference type="ChEBI" id="CHEBI:30616"/>
    </ligand>
</feature>
<evidence type="ECO:0000313" key="35">
    <source>
        <dbReference type="EMBL" id="ABL89199.1"/>
    </source>
</evidence>
<feature type="binding site" evidence="27 29">
    <location>
        <position position="429"/>
    </location>
    <ligand>
        <name>ATP</name>
        <dbReference type="ChEBI" id="CHEBI:30616"/>
    </ligand>
</feature>
<dbReference type="Gene3D" id="2.60.40.10">
    <property type="entry name" value="Immunoglobulins"/>
    <property type="match status" value="2"/>
</dbReference>
<feature type="active site" description="Proton acceptor" evidence="26">
    <location>
        <position position="538"/>
    </location>
</feature>
<dbReference type="CDD" id="cd05857">
    <property type="entry name" value="IgI_2_FGFR"/>
    <property type="match status" value="1"/>
</dbReference>
<dbReference type="GO" id="GO:0006915">
    <property type="term" value="P:apoptotic process"/>
    <property type="evidence" value="ECO:0007669"/>
    <property type="project" value="UniProtKB-KW"/>
</dbReference>
<keyword evidence="22" id="KW-0393">Immunoglobulin domain</keyword>
<name>A1YYM7_MOUSE</name>
<feature type="chain" id="PRO_5002641498" description="Fibroblast growth factor receptor" evidence="32">
    <location>
        <begin position="22"/>
        <end position="724"/>
    </location>
</feature>
<accession>A1YYM7</accession>
<dbReference type="SMART" id="SM00219">
    <property type="entry name" value="TyrKc"/>
    <property type="match status" value="1"/>
</dbReference>
<dbReference type="GO" id="GO:0005524">
    <property type="term" value="F:ATP binding"/>
    <property type="evidence" value="ECO:0007669"/>
    <property type="project" value="UniProtKB-UniRule"/>
</dbReference>
<evidence type="ECO:0000256" key="28">
    <source>
        <dbReference type="PIRSR" id="PIRSR000628-3"/>
    </source>
</evidence>
<evidence type="ECO:0000256" key="29">
    <source>
        <dbReference type="PROSITE-ProRule" id="PRU10141"/>
    </source>
</evidence>
<evidence type="ECO:0000256" key="22">
    <source>
        <dbReference type="ARBA" id="ARBA00023319"/>
    </source>
</evidence>
<evidence type="ECO:0000256" key="3">
    <source>
        <dbReference type="ARBA" id="ARBA00004555"/>
    </source>
</evidence>
<dbReference type="FunFam" id="2.60.40.10:FF:000020">
    <property type="entry name" value="Fibroblast growth factor receptor"/>
    <property type="match status" value="1"/>
</dbReference>
<evidence type="ECO:0000256" key="20">
    <source>
        <dbReference type="ARBA" id="ARBA00023170"/>
    </source>
</evidence>
<dbReference type="GO" id="GO:0005886">
    <property type="term" value="C:plasma membrane"/>
    <property type="evidence" value="ECO:0007669"/>
    <property type="project" value="UniProtKB-SubCell"/>
</dbReference>
<dbReference type="GO" id="GO:0031410">
    <property type="term" value="C:cytoplasmic vesicle"/>
    <property type="evidence" value="ECO:0007669"/>
    <property type="project" value="UniProtKB-SubCell"/>
</dbReference>
<dbReference type="CDD" id="cd05101">
    <property type="entry name" value="PTKc_FGFR2"/>
    <property type="match status" value="1"/>
</dbReference>
<feature type="domain" description="Ig-like" evidence="34">
    <location>
        <begin position="65"/>
        <end position="158"/>
    </location>
</feature>
<feature type="disulfide bond" evidence="28">
    <location>
        <begin position="189"/>
        <end position="251"/>
    </location>
</feature>
<dbReference type="PANTHER" id="PTHR24416">
    <property type="entry name" value="TYROSINE-PROTEIN KINASE RECEPTOR"/>
    <property type="match status" value="1"/>
</dbReference>
<dbReference type="PROSITE" id="PS50835">
    <property type="entry name" value="IG_LIKE"/>
    <property type="match status" value="2"/>
</dbReference>
<evidence type="ECO:0000256" key="27">
    <source>
        <dbReference type="PIRSR" id="PIRSR000628-2"/>
    </source>
</evidence>
<keyword evidence="21" id="KW-0325">Glycoprotein</keyword>
<evidence type="ECO:0000256" key="13">
    <source>
        <dbReference type="ARBA" id="ARBA00022840"/>
    </source>
</evidence>
<keyword evidence="4" id="KW-1003">Cell membrane</keyword>
<dbReference type="InterPro" id="IPR003599">
    <property type="entry name" value="Ig_sub"/>
</dbReference>
<keyword evidence="20 25" id="KW-0675">Receptor</keyword>
<dbReference type="GO" id="GO:0051240">
    <property type="term" value="P:positive regulation of multicellular organismal process"/>
    <property type="evidence" value="ECO:0007669"/>
    <property type="project" value="UniProtKB-ARBA"/>
</dbReference>
<dbReference type="GO" id="GO:0030900">
    <property type="term" value="P:forebrain development"/>
    <property type="evidence" value="ECO:0007669"/>
    <property type="project" value="UniProtKB-ARBA"/>
</dbReference>
<dbReference type="GO" id="GO:0023056">
    <property type="term" value="P:positive regulation of signaling"/>
    <property type="evidence" value="ECO:0007669"/>
    <property type="project" value="UniProtKB-ARBA"/>
</dbReference>
<keyword evidence="14" id="KW-0832">Ubl conjugation</keyword>
<dbReference type="Gene3D" id="3.30.200.20">
    <property type="entry name" value="Phosphorylase Kinase, domain 1"/>
    <property type="match status" value="1"/>
</dbReference>
<dbReference type="PROSITE" id="PS00109">
    <property type="entry name" value="PROTEIN_KINASE_TYR"/>
    <property type="match status" value="1"/>
</dbReference>
<dbReference type="AGR" id="MGI:95523"/>
<dbReference type="SMART" id="SM00408">
    <property type="entry name" value="IGc2"/>
    <property type="match status" value="2"/>
</dbReference>
<feature type="binding site" evidence="27">
    <location>
        <position position="483"/>
    </location>
    <ligand>
        <name>ATP</name>
        <dbReference type="ChEBI" id="CHEBI:30616"/>
    </ligand>
</feature>
<feature type="domain" description="Ig-like" evidence="34">
    <location>
        <begin position="167"/>
        <end position="267"/>
    </location>
</feature>
<evidence type="ECO:0000256" key="16">
    <source>
        <dbReference type="ARBA" id="ARBA00023034"/>
    </source>
</evidence>
<evidence type="ECO:0000256" key="2">
    <source>
        <dbReference type="ARBA" id="ARBA00004541"/>
    </source>
</evidence>
<dbReference type="PRINTS" id="PR00109">
    <property type="entry name" value="TYRKINASE"/>
</dbReference>
<dbReference type="InterPro" id="IPR001245">
    <property type="entry name" value="Ser-Thr/Tyr_kinase_cat_dom"/>
</dbReference>
<feature type="binding site" evidence="27">
    <location>
        <position position="542"/>
    </location>
    <ligand>
        <name>ATP</name>
        <dbReference type="ChEBI" id="CHEBI:30616"/>
    </ligand>
</feature>
<dbReference type="InterPro" id="IPR000719">
    <property type="entry name" value="Prot_kinase_dom"/>
</dbReference>
<keyword evidence="19 28" id="KW-1015">Disulfide bond</keyword>
<dbReference type="SUPFAM" id="SSF48726">
    <property type="entry name" value="Immunoglobulin"/>
    <property type="match status" value="2"/>
</dbReference>
<evidence type="ECO:0000256" key="14">
    <source>
        <dbReference type="ARBA" id="ARBA00022843"/>
    </source>
</evidence>
<dbReference type="GO" id="GO:0010647">
    <property type="term" value="P:positive regulation of cell communication"/>
    <property type="evidence" value="ECO:0007669"/>
    <property type="project" value="UniProtKB-ARBA"/>
</dbReference>
<dbReference type="AlphaFoldDB" id="A1YYM7"/>
<dbReference type="InterPro" id="IPR008266">
    <property type="entry name" value="Tyr_kinase_AS"/>
</dbReference>
<evidence type="ECO:0000256" key="6">
    <source>
        <dbReference type="ARBA" id="ARBA00022679"/>
    </source>
</evidence>
<proteinExistence type="evidence at transcript level"/>
<keyword evidence="12 25" id="KW-0418">Kinase</keyword>
<feature type="region of interest" description="Disordered" evidence="30">
    <location>
        <begin position="32"/>
        <end position="63"/>
    </location>
</feature>
<keyword evidence="18 25" id="KW-0829">Tyrosine-protein kinase</keyword>
<dbReference type="FunFam" id="1.10.510.10:FF:000007">
    <property type="entry name" value="Fibroblast growth factor receptor"/>
    <property type="match status" value="1"/>
</dbReference>
<dbReference type="Gene3D" id="1.10.510.10">
    <property type="entry name" value="Transferase(Phosphotransferase) domain 1"/>
    <property type="match status" value="1"/>
</dbReference>
<dbReference type="InterPro" id="IPR011009">
    <property type="entry name" value="Kinase-like_dom_sf"/>
</dbReference>
<evidence type="ECO:0000256" key="23">
    <source>
        <dbReference type="ARBA" id="ARBA00023329"/>
    </source>
</evidence>
<evidence type="ECO:0000256" key="31">
    <source>
        <dbReference type="SAM" id="Phobius"/>
    </source>
</evidence>
<dbReference type="GO" id="GO:0007405">
    <property type="term" value="P:neuroblast proliferation"/>
    <property type="evidence" value="ECO:0007669"/>
    <property type="project" value="UniProtKB-ARBA"/>
</dbReference>
<reference evidence="35" key="1">
    <citation type="journal article" date="2007" name="Development">
        <title>The mouse seminal vesicle shape mutation is allelic with Fgfr2.</title>
        <authorList>
            <person name="Kuslak S.L."/>
            <person name="Thielen J.L."/>
            <person name="Marker P.C."/>
        </authorList>
    </citation>
    <scope>NUCLEOTIDE SEQUENCE</scope>
    <source>
        <strain evidence="35">CXB5 x Balb/c</strain>
        <tissue evidence="35">Seminal vesicle</tissue>
    </source>
</reference>
<evidence type="ECO:0000259" key="34">
    <source>
        <dbReference type="PROSITE" id="PS50835"/>
    </source>
</evidence>
<comment type="subcellular location">
    <subcellularLocation>
        <location evidence="1">Cell membrane</location>
        <topology evidence="1">Single-pass type I membrane protein</topology>
    </subcellularLocation>
    <subcellularLocation>
        <location evidence="2">Cytoplasmic vesicle</location>
    </subcellularLocation>
    <subcellularLocation>
        <location evidence="3">Golgi apparatus</location>
    </subcellularLocation>
</comment>
<evidence type="ECO:0000256" key="32">
    <source>
        <dbReference type="SAM" id="SignalP"/>
    </source>
</evidence>
<evidence type="ECO:0000256" key="15">
    <source>
        <dbReference type="ARBA" id="ARBA00022989"/>
    </source>
</evidence>
<comment type="similarity">
    <text evidence="25">Belongs to the protein kinase superfamily. Tyr protein kinase family. Fibroblast growth factor receptor subfamily.</text>
</comment>
<evidence type="ECO:0000256" key="21">
    <source>
        <dbReference type="ARBA" id="ARBA00023180"/>
    </source>
</evidence>
<dbReference type="EMBL" id="EF143326">
    <property type="protein sequence ID" value="ABL89199.1"/>
    <property type="molecule type" value="mRNA"/>
</dbReference>
<gene>
    <name evidence="36" type="primary">Fgfr2</name>
</gene>
<evidence type="ECO:0000256" key="9">
    <source>
        <dbReference type="ARBA" id="ARBA00022729"/>
    </source>
</evidence>
<dbReference type="Pfam" id="PF07714">
    <property type="entry name" value="PK_Tyr_Ser-Thr"/>
    <property type="match status" value="1"/>
</dbReference>
<evidence type="ECO:0000256" key="19">
    <source>
        <dbReference type="ARBA" id="ARBA00023157"/>
    </source>
</evidence>
<dbReference type="GO" id="GO:0005794">
    <property type="term" value="C:Golgi apparatus"/>
    <property type="evidence" value="ECO:0007669"/>
    <property type="project" value="UniProtKB-SubCell"/>
</dbReference>
<feature type="binding site" evidence="27">
    <location>
        <begin position="477"/>
        <end position="479"/>
    </location>
    <ligand>
        <name>ATP</name>
        <dbReference type="ChEBI" id="CHEBI:30616"/>
    </ligand>
</feature>
<evidence type="ECO:0000256" key="18">
    <source>
        <dbReference type="ARBA" id="ARBA00023137"/>
    </source>
</evidence>
<keyword evidence="9 32" id="KW-0732">Signal</keyword>
<dbReference type="GO" id="GO:0031214">
    <property type="term" value="P:biomineral tissue development"/>
    <property type="evidence" value="ECO:0007669"/>
    <property type="project" value="UniProtKB-ARBA"/>
</dbReference>
<dbReference type="SUPFAM" id="SSF56112">
    <property type="entry name" value="Protein kinase-like (PK-like)"/>
    <property type="match status" value="1"/>
</dbReference>
<dbReference type="InterPro" id="IPR020635">
    <property type="entry name" value="Tyr_kinase_cat_dom"/>
</dbReference>
<dbReference type="InterPro" id="IPR050122">
    <property type="entry name" value="RTK"/>
</dbReference>
<feature type="signal peptide" evidence="32">
    <location>
        <begin position="1"/>
        <end position="21"/>
    </location>
</feature>
<feature type="compositionally biased region" description="Acidic residues" evidence="30">
    <location>
        <begin position="32"/>
        <end position="55"/>
    </location>
</feature>
<keyword evidence="16" id="KW-0333">Golgi apparatus</keyword>
<dbReference type="GO" id="GO:0030324">
    <property type="term" value="P:lung development"/>
    <property type="evidence" value="ECO:0007669"/>
    <property type="project" value="UniProtKB-ARBA"/>
</dbReference>
<dbReference type="FunFam" id="2.60.40.10:FF:000016">
    <property type="entry name" value="Fibroblast growth factor receptor"/>
    <property type="match status" value="1"/>
</dbReference>
<keyword evidence="10" id="KW-0677">Repeat</keyword>
<dbReference type="GO" id="GO:0042981">
    <property type="term" value="P:regulation of apoptotic process"/>
    <property type="evidence" value="ECO:0007669"/>
    <property type="project" value="UniProtKB-ARBA"/>
</dbReference>
<keyword evidence="17 25" id="KW-0472">Membrane</keyword>
<feature type="binding site" evidence="27">
    <location>
        <begin position="399"/>
        <end position="405"/>
    </location>
    <ligand>
        <name>ATP</name>
        <dbReference type="ChEBI" id="CHEBI:30616"/>
    </ligand>
</feature>
<feature type="domain" description="Protein kinase" evidence="33">
    <location>
        <begin position="393"/>
        <end position="673"/>
    </location>
</feature>
<evidence type="ECO:0000256" key="4">
    <source>
        <dbReference type="ARBA" id="ARBA00022475"/>
    </source>
</evidence>
<dbReference type="SMART" id="SM00409">
    <property type="entry name" value="IG"/>
    <property type="match status" value="2"/>
</dbReference>
<dbReference type="GO" id="GO:0030901">
    <property type="term" value="P:midbrain development"/>
    <property type="evidence" value="ECO:0007669"/>
    <property type="project" value="UniProtKB-ARBA"/>
</dbReference>
<dbReference type="GO" id="GO:0010564">
    <property type="term" value="P:regulation of cell cycle process"/>
    <property type="evidence" value="ECO:0007669"/>
    <property type="project" value="UniProtKB-ARBA"/>
</dbReference>
<dbReference type="InterPro" id="IPR013783">
    <property type="entry name" value="Ig-like_fold"/>
</dbReference>
<keyword evidence="23" id="KW-0968">Cytoplasmic vesicle</keyword>
<dbReference type="GO" id="GO:0007346">
    <property type="term" value="P:regulation of mitotic cell cycle"/>
    <property type="evidence" value="ECO:0007669"/>
    <property type="project" value="UniProtKB-ARBA"/>
</dbReference>
<dbReference type="InterPro" id="IPR003598">
    <property type="entry name" value="Ig_sub2"/>
</dbReference>
<dbReference type="MGI" id="MGI:95523">
    <property type="gene designation" value="Fgfr2"/>
</dbReference>
<evidence type="ECO:0000256" key="10">
    <source>
        <dbReference type="ARBA" id="ARBA00022737"/>
    </source>
</evidence>
<dbReference type="GO" id="GO:0030855">
    <property type="term" value="P:epithelial cell differentiation"/>
    <property type="evidence" value="ECO:0007669"/>
    <property type="project" value="UniProtKB-ARBA"/>
</dbReference>
<dbReference type="PROSITE" id="PS50011">
    <property type="entry name" value="PROTEIN_KINASE_DOM"/>
    <property type="match status" value="1"/>
</dbReference>
<evidence type="ECO:0000256" key="11">
    <source>
        <dbReference type="ARBA" id="ARBA00022741"/>
    </source>
</evidence>
<keyword evidence="8" id="KW-0053">Apoptosis</keyword>
<evidence type="ECO:0000256" key="17">
    <source>
        <dbReference type="ARBA" id="ARBA00023136"/>
    </source>
</evidence>
<dbReference type="GO" id="GO:0048638">
    <property type="term" value="P:regulation of developmental growth"/>
    <property type="evidence" value="ECO:0007669"/>
    <property type="project" value="UniProtKB-ARBA"/>
</dbReference>
<evidence type="ECO:0000256" key="1">
    <source>
        <dbReference type="ARBA" id="ARBA00004251"/>
    </source>
</evidence>
<dbReference type="GO" id="GO:0008544">
    <property type="term" value="P:epidermis development"/>
    <property type="evidence" value="ECO:0007669"/>
    <property type="project" value="UniProtKB-ARBA"/>
</dbReference>
<keyword evidence="6 25" id="KW-0808">Transferase</keyword>
<organism evidence="35">
    <name type="scientific">Mus musculus</name>
    <name type="common">Mouse</name>
    <dbReference type="NCBI Taxonomy" id="10090"/>
    <lineage>
        <taxon>Eukaryota</taxon>
        <taxon>Metazoa</taxon>
        <taxon>Chordata</taxon>
        <taxon>Craniata</taxon>
        <taxon>Vertebrata</taxon>
        <taxon>Euteleostomi</taxon>
        <taxon>Mammalia</taxon>
        <taxon>Eutheria</taxon>
        <taxon>Euarchontoglires</taxon>
        <taxon>Glires</taxon>
        <taxon>Rodentia</taxon>
        <taxon>Myomorpha</taxon>
        <taxon>Muroidea</taxon>
        <taxon>Muridae</taxon>
        <taxon>Murinae</taxon>
        <taxon>Mus</taxon>
        <taxon>Mus</taxon>
    </lineage>
</organism>
<dbReference type="GO" id="GO:0005007">
    <property type="term" value="F:fibroblast growth factor receptor activity"/>
    <property type="evidence" value="ECO:0007669"/>
    <property type="project" value="InterPro"/>
</dbReference>
<keyword evidence="7 31" id="KW-0812">Transmembrane</keyword>
<evidence type="ECO:0000256" key="25">
    <source>
        <dbReference type="PIRNR" id="PIRNR000628"/>
    </source>
</evidence>
<evidence type="ECO:0000256" key="30">
    <source>
        <dbReference type="SAM" id="MobiDB-lite"/>
    </source>
</evidence>
<keyword evidence="15 31" id="KW-1133">Transmembrane helix</keyword>
<evidence type="ECO:0000256" key="5">
    <source>
        <dbReference type="ARBA" id="ARBA00022553"/>
    </source>
</evidence>
<evidence type="ECO:0000256" key="7">
    <source>
        <dbReference type="ARBA" id="ARBA00022692"/>
    </source>
</evidence>
<dbReference type="PIRSF" id="PIRSF000628">
    <property type="entry name" value="FGFR"/>
    <property type="match status" value="1"/>
</dbReference>
<keyword evidence="11 25" id="KW-0547">Nucleotide-binding</keyword>
<dbReference type="InterPro" id="IPR017441">
    <property type="entry name" value="Protein_kinase_ATP_BS"/>
</dbReference>
<dbReference type="GO" id="GO:0051094">
    <property type="term" value="P:positive regulation of developmental process"/>
    <property type="evidence" value="ECO:0007669"/>
    <property type="project" value="UniProtKB-ARBA"/>
</dbReference>
<keyword evidence="13 25" id="KW-0067">ATP-binding</keyword>
<sequence length="724" mass="81322">MVSWGRFICLVLVTMATLSLARPSFSLVEDTTLEPEDAISSGDDEDDTDSSEDVVSENRSNQRAPYWTNTEKMEKRLHACPAANTVKFRCPAGGNPTSTMRWLKNGKEFKQEHRIGGYKVRNQHWSLIMESVVPSDKGNYTCLVENEYGSINHTYHLDVVERSPHRPILQAGLPANASTVVGGDVEFVCKVYSDAQPHIQWIKHVEKNGSKNGPDGLPYLKVLKNSGINSSNAEVLALFNVTEMDAGEYICKVSNYIGQANQSAWLTVLPKQQAPVREKEITASPDYLEIAIYCIGVFLIACMVVTVIFCRMKTTTKKPDFSSQPAVHKLTKRIPLRRQVTVSAESSSSMNSNTPLVRITTRLSSTADTPMLAGVSEYELPEDPKWEFPRDKLTLGKPLGEGCFGQVVMAEAVGIDKDKPKEAVTVAVKMLKDDATEKDLSDLVSEMEMMKMIGKHKNIINLLGACTQDGPLYVIVEYASKGNLREYLRARRPPGMEYSYDINRVPEEQMTFKDLVSCTYQLARGMEYLASQKCIHRDLAARNVLVTENNVMKIADFGLARDINNIDYYKKTTNGRLPVKWMAPEALFDRVYTHQSDVWSFGVLMWEIFTLGGSPYPGIPVEELFKLLKEGHRMDKPTNCTNELYMMMRDCWHAVPSQRPTFKQLVEDLDRILTLTTNERNTWTSVSLSNRIHLVILTQGEIKRLSSLLAGILGSHPASRTVFS</sequence>
<dbReference type="GO" id="GO:0008284">
    <property type="term" value="P:positive regulation of cell population proliferation"/>
    <property type="evidence" value="ECO:0007669"/>
    <property type="project" value="InterPro"/>
</dbReference>
<evidence type="ECO:0000256" key="8">
    <source>
        <dbReference type="ARBA" id="ARBA00022703"/>
    </source>
</evidence>
<evidence type="ECO:0000256" key="26">
    <source>
        <dbReference type="PIRSR" id="PIRSR000628-1"/>
    </source>
</evidence>
<dbReference type="GO" id="GO:0050678">
    <property type="term" value="P:regulation of epithelial cell proliferation"/>
    <property type="evidence" value="ECO:0007669"/>
    <property type="project" value="UniProtKB-ARBA"/>
</dbReference>
<dbReference type="InterPro" id="IPR016248">
    <property type="entry name" value="FGF_rcpt_fam"/>
</dbReference>
<dbReference type="InterPro" id="IPR013098">
    <property type="entry name" value="Ig_I-set"/>
</dbReference>
<dbReference type="InterPro" id="IPR007110">
    <property type="entry name" value="Ig-like_dom"/>
</dbReference>
<protein>
    <recommendedName>
        <fullName evidence="25">Fibroblast growth factor receptor</fullName>
        <ecNumber evidence="25">2.7.10.1</ecNumber>
    </recommendedName>
</protein>
<dbReference type="InterPro" id="IPR036179">
    <property type="entry name" value="Ig-like_dom_sf"/>
</dbReference>
<dbReference type="FunFam" id="3.30.200.20:FF:000011">
    <property type="entry name" value="Fibroblast growth factor receptor"/>
    <property type="match status" value="1"/>
</dbReference>
<feature type="transmembrane region" description="Helical" evidence="31">
    <location>
        <begin position="290"/>
        <end position="310"/>
    </location>
</feature>
<dbReference type="EC" id="2.7.10.1" evidence="25"/>
<dbReference type="Pfam" id="PF07679">
    <property type="entry name" value="I-set"/>
    <property type="match status" value="2"/>
</dbReference>
<evidence type="ECO:0000256" key="12">
    <source>
        <dbReference type="ARBA" id="ARBA00022777"/>
    </source>
</evidence>
<dbReference type="PANTHER" id="PTHR24416:SF130">
    <property type="entry name" value="FIBROBLAST GROWTH FACTOR RECEPTOR 2"/>
    <property type="match status" value="1"/>
</dbReference>
<comment type="catalytic activity">
    <reaction evidence="24 25">
        <text>L-tyrosyl-[protein] + ATP = O-phospho-L-tyrosyl-[protein] + ADP + H(+)</text>
        <dbReference type="Rhea" id="RHEA:10596"/>
        <dbReference type="Rhea" id="RHEA-COMP:10136"/>
        <dbReference type="Rhea" id="RHEA-COMP:20101"/>
        <dbReference type="ChEBI" id="CHEBI:15378"/>
        <dbReference type="ChEBI" id="CHEBI:30616"/>
        <dbReference type="ChEBI" id="CHEBI:46858"/>
        <dbReference type="ChEBI" id="CHEBI:61978"/>
        <dbReference type="ChEBI" id="CHEBI:456216"/>
        <dbReference type="EC" id="2.7.10.1"/>
    </reaction>
</comment>
<feature type="disulfide bond" evidence="28">
    <location>
        <begin position="90"/>
        <end position="142"/>
    </location>
</feature>
<dbReference type="PROSITE" id="PS00107">
    <property type="entry name" value="PROTEIN_KINASE_ATP"/>
    <property type="match status" value="1"/>
</dbReference>